<evidence type="ECO:0000256" key="2">
    <source>
        <dbReference type="ARBA" id="ARBA00010139"/>
    </source>
</evidence>
<reference evidence="7 8" key="1">
    <citation type="submission" date="2022-06" db="EMBL/GenBank/DDBJ databases">
        <title>Sequencing the genomes of 1000 actinobacteria strains.</title>
        <authorList>
            <person name="Klenk H.-P."/>
        </authorList>
    </citation>
    <scope>NUCLEOTIDE SEQUENCE [LARGE SCALE GENOMIC DNA]</scope>
    <source>
        <strain evidence="7 8">DSM 41656</strain>
    </source>
</reference>
<keyword evidence="5" id="KW-0560">Oxidoreductase</keyword>
<proteinExistence type="inferred from homology"/>
<dbReference type="SUPFAM" id="SSF51905">
    <property type="entry name" value="FAD/NAD(P)-binding domain"/>
    <property type="match status" value="1"/>
</dbReference>
<name>A0ABT1J1Z5_9ACTN</name>
<sequence length="496" mass="55192">MTSNRATVLIIGAGLSGIGVACRLRRELPDRDFAILERRDRIGGTWDLFRYPGVRSDSDMFSFGYEFRPWNGLKVLADGESIRSYVAATAEEYGVDRSIHYGLRVVAADWSSERQQWTVTAVREATGGTETWTCSFLVTCTGYYDYDRGHLPGFPGAERFGGVLVHPQHWPQELDHTGKRVAVIGSGATAVTLVPAMAERAAHVTMVQRSPSYVFSLPSVDRVTAWQRRFLPESLVHRMARRRNIRMQRTVFRAARRFPGATRRLLLAGVRRGVGRDFDMTHFSPRYAPWDERLCAVPDGDLFRVLREGRASVVTDAILTFTATGIRLASGREVDADIVVTATGLNLQALGGATVRVDGAVRDLHDVCTYKSVMLEGIPNLAWVFGYTNASWTLKVDLSAAYLVRLLRHLDTTGRTVAVPVDRAANATAAGVVDELSSGYIRRAKDIMPRQGRDFPWRMVMDYRHDRKVLLSDPIADGVLEFHGRPDGDRTAESSA</sequence>
<evidence type="ECO:0000256" key="4">
    <source>
        <dbReference type="ARBA" id="ARBA00022827"/>
    </source>
</evidence>
<dbReference type="Pfam" id="PF00743">
    <property type="entry name" value="FMO-like"/>
    <property type="match status" value="1"/>
</dbReference>
<accession>A0ABT1J1Z5</accession>
<protein>
    <submittedName>
        <fullName evidence="7">Cation diffusion facilitator CzcD-associated flavoprotein CzcO</fullName>
    </submittedName>
</protein>
<gene>
    <name evidence="7" type="ORF">FHR36_004610</name>
</gene>
<keyword evidence="4" id="KW-0274">FAD</keyword>
<dbReference type="PANTHER" id="PTHR43872">
    <property type="entry name" value="MONOOXYGENASE, PUTATIVE (AFU_ORTHOLOGUE AFUA_8G02570)-RELATED"/>
    <property type="match status" value="1"/>
</dbReference>
<evidence type="ECO:0000313" key="7">
    <source>
        <dbReference type="EMBL" id="MCP2311447.1"/>
    </source>
</evidence>
<keyword evidence="6" id="KW-0503">Monooxygenase</keyword>
<dbReference type="InterPro" id="IPR020946">
    <property type="entry name" value="Flavin_mOase-like"/>
</dbReference>
<dbReference type="Proteomes" id="UP001206483">
    <property type="component" value="Unassembled WGS sequence"/>
</dbReference>
<organism evidence="7 8">
    <name type="scientific">Kitasatospora paracochleata</name>
    <dbReference type="NCBI Taxonomy" id="58354"/>
    <lineage>
        <taxon>Bacteria</taxon>
        <taxon>Bacillati</taxon>
        <taxon>Actinomycetota</taxon>
        <taxon>Actinomycetes</taxon>
        <taxon>Kitasatosporales</taxon>
        <taxon>Streptomycetaceae</taxon>
        <taxon>Kitasatospora</taxon>
    </lineage>
</organism>
<comment type="caution">
    <text evidence="7">The sequence shown here is derived from an EMBL/GenBank/DDBJ whole genome shotgun (WGS) entry which is preliminary data.</text>
</comment>
<dbReference type="PROSITE" id="PS51257">
    <property type="entry name" value="PROKAR_LIPOPROTEIN"/>
    <property type="match status" value="1"/>
</dbReference>
<dbReference type="InterPro" id="IPR036188">
    <property type="entry name" value="FAD/NAD-bd_sf"/>
</dbReference>
<dbReference type="EMBL" id="JAMZDX010000004">
    <property type="protein sequence ID" value="MCP2311447.1"/>
    <property type="molecule type" value="Genomic_DNA"/>
</dbReference>
<evidence type="ECO:0000256" key="5">
    <source>
        <dbReference type="ARBA" id="ARBA00023002"/>
    </source>
</evidence>
<dbReference type="PANTHER" id="PTHR43872:SF1">
    <property type="entry name" value="MONOOXYGENASE, PUTATIVE (AFU_ORTHOLOGUE AFUA_8G02570)-RELATED"/>
    <property type="match status" value="1"/>
</dbReference>
<keyword evidence="8" id="KW-1185">Reference proteome</keyword>
<dbReference type="RefSeq" id="WP_253800055.1">
    <property type="nucleotide sequence ID" value="NZ_BAAAUB010000009.1"/>
</dbReference>
<dbReference type="InterPro" id="IPR051820">
    <property type="entry name" value="FAD-binding_MO"/>
</dbReference>
<dbReference type="Gene3D" id="3.50.50.60">
    <property type="entry name" value="FAD/NAD(P)-binding domain"/>
    <property type="match status" value="2"/>
</dbReference>
<keyword evidence="3" id="KW-0285">Flavoprotein</keyword>
<evidence type="ECO:0000256" key="6">
    <source>
        <dbReference type="ARBA" id="ARBA00023033"/>
    </source>
</evidence>
<comment type="cofactor">
    <cofactor evidence="1">
        <name>FAD</name>
        <dbReference type="ChEBI" id="CHEBI:57692"/>
    </cofactor>
</comment>
<comment type="similarity">
    <text evidence="2">Belongs to the FAD-binding monooxygenase family.</text>
</comment>
<evidence type="ECO:0000313" key="8">
    <source>
        <dbReference type="Proteomes" id="UP001206483"/>
    </source>
</evidence>
<evidence type="ECO:0000256" key="1">
    <source>
        <dbReference type="ARBA" id="ARBA00001974"/>
    </source>
</evidence>
<evidence type="ECO:0000256" key="3">
    <source>
        <dbReference type="ARBA" id="ARBA00022630"/>
    </source>
</evidence>